<evidence type="ECO:0000313" key="2">
    <source>
        <dbReference type="EMBL" id="MPC32518.1"/>
    </source>
</evidence>
<dbReference type="EMBL" id="VSRR010002643">
    <property type="protein sequence ID" value="MPC32518.1"/>
    <property type="molecule type" value="Genomic_DNA"/>
</dbReference>
<dbReference type="AlphaFoldDB" id="A0A5B7EGI4"/>
<feature type="region of interest" description="Disordered" evidence="1">
    <location>
        <begin position="1"/>
        <end position="39"/>
    </location>
</feature>
<sequence>MSPRIREGSPGPAHLTGTLKKWRQTKKARGSNKRRTKNTTLLATRLAVTLQMSAFACTPISAH</sequence>
<feature type="compositionally biased region" description="Basic residues" evidence="1">
    <location>
        <begin position="20"/>
        <end position="37"/>
    </location>
</feature>
<proteinExistence type="predicted"/>
<reference evidence="2 3" key="1">
    <citation type="submission" date="2019-05" db="EMBL/GenBank/DDBJ databases">
        <title>Another draft genome of Portunus trituberculatus and its Hox gene families provides insights of decapod evolution.</title>
        <authorList>
            <person name="Jeong J.-H."/>
            <person name="Song I."/>
            <person name="Kim S."/>
            <person name="Choi T."/>
            <person name="Kim D."/>
            <person name="Ryu S."/>
            <person name="Kim W."/>
        </authorList>
    </citation>
    <scope>NUCLEOTIDE SEQUENCE [LARGE SCALE GENOMIC DNA]</scope>
    <source>
        <tissue evidence="2">Muscle</tissue>
    </source>
</reference>
<protein>
    <submittedName>
        <fullName evidence="2">Uncharacterized protein</fullName>
    </submittedName>
</protein>
<evidence type="ECO:0000256" key="1">
    <source>
        <dbReference type="SAM" id="MobiDB-lite"/>
    </source>
</evidence>
<organism evidence="2 3">
    <name type="scientific">Portunus trituberculatus</name>
    <name type="common">Swimming crab</name>
    <name type="synonym">Neptunus trituberculatus</name>
    <dbReference type="NCBI Taxonomy" id="210409"/>
    <lineage>
        <taxon>Eukaryota</taxon>
        <taxon>Metazoa</taxon>
        <taxon>Ecdysozoa</taxon>
        <taxon>Arthropoda</taxon>
        <taxon>Crustacea</taxon>
        <taxon>Multicrustacea</taxon>
        <taxon>Malacostraca</taxon>
        <taxon>Eumalacostraca</taxon>
        <taxon>Eucarida</taxon>
        <taxon>Decapoda</taxon>
        <taxon>Pleocyemata</taxon>
        <taxon>Brachyura</taxon>
        <taxon>Eubrachyura</taxon>
        <taxon>Portunoidea</taxon>
        <taxon>Portunidae</taxon>
        <taxon>Portuninae</taxon>
        <taxon>Portunus</taxon>
    </lineage>
</organism>
<name>A0A5B7EGI4_PORTR</name>
<dbReference type="Proteomes" id="UP000324222">
    <property type="component" value="Unassembled WGS sequence"/>
</dbReference>
<comment type="caution">
    <text evidence="2">The sequence shown here is derived from an EMBL/GenBank/DDBJ whole genome shotgun (WGS) entry which is preliminary data.</text>
</comment>
<evidence type="ECO:0000313" key="3">
    <source>
        <dbReference type="Proteomes" id="UP000324222"/>
    </source>
</evidence>
<keyword evidence="3" id="KW-1185">Reference proteome</keyword>
<accession>A0A5B7EGI4</accession>
<gene>
    <name evidence="2" type="ORF">E2C01_025831</name>
</gene>